<dbReference type="PANTHER" id="PTHR23115">
    <property type="entry name" value="TRANSLATION FACTOR"/>
    <property type="match status" value="1"/>
</dbReference>
<accession>A0A6V1P3V7</accession>
<dbReference type="Pfam" id="PF22594">
    <property type="entry name" value="GTP-eEF1A_C"/>
    <property type="match status" value="1"/>
</dbReference>
<feature type="compositionally biased region" description="Acidic residues" evidence="7">
    <location>
        <begin position="118"/>
        <end position="128"/>
    </location>
</feature>
<feature type="region of interest" description="Disordered" evidence="7">
    <location>
        <begin position="182"/>
        <end position="219"/>
    </location>
</feature>
<evidence type="ECO:0000256" key="5">
    <source>
        <dbReference type="ARBA" id="ARBA00022741"/>
    </source>
</evidence>
<dbReference type="GO" id="GO:0003924">
    <property type="term" value="F:GTPase activity"/>
    <property type="evidence" value="ECO:0007669"/>
    <property type="project" value="InterPro"/>
</dbReference>
<feature type="compositionally biased region" description="Low complexity" evidence="7">
    <location>
        <begin position="12"/>
        <end position="30"/>
    </location>
</feature>
<reference evidence="9" key="1">
    <citation type="submission" date="2021-01" db="EMBL/GenBank/DDBJ databases">
        <authorList>
            <person name="Corre E."/>
            <person name="Pelletier E."/>
            <person name="Niang G."/>
            <person name="Scheremetjew M."/>
            <person name="Finn R."/>
            <person name="Kale V."/>
            <person name="Holt S."/>
            <person name="Cochrane G."/>
            <person name="Meng A."/>
            <person name="Brown T."/>
            <person name="Cohen L."/>
        </authorList>
    </citation>
    <scope>NUCLEOTIDE SEQUENCE</scope>
    <source>
        <strain evidence="9">CCMP3107</strain>
    </source>
</reference>
<dbReference type="FunFam" id="2.40.30.10:FF:000020">
    <property type="entry name" value="Translation elongation factor EF-1"/>
    <property type="match status" value="1"/>
</dbReference>
<dbReference type="GO" id="GO:0005525">
    <property type="term" value="F:GTP binding"/>
    <property type="evidence" value="ECO:0007669"/>
    <property type="project" value="UniProtKB-KW"/>
</dbReference>
<dbReference type="AlphaFoldDB" id="A0A6V1P3V7"/>
<comment type="subcellular location">
    <subcellularLocation>
        <location evidence="2">Cytoplasm</location>
    </subcellularLocation>
    <subcellularLocation>
        <location evidence="1">Plastid</location>
        <location evidence="1">Chloroplast</location>
    </subcellularLocation>
</comment>
<dbReference type="SUPFAM" id="SSF50465">
    <property type="entry name" value="EF-Tu/eEF-1alpha/eIF2-gamma C-terminal domain"/>
    <property type="match status" value="1"/>
</dbReference>
<dbReference type="Gene3D" id="2.40.30.10">
    <property type="entry name" value="Translation factors"/>
    <property type="match status" value="2"/>
</dbReference>
<evidence type="ECO:0000256" key="3">
    <source>
        <dbReference type="ARBA" id="ARBA00007249"/>
    </source>
</evidence>
<dbReference type="InterPro" id="IPR009000">
    <property type="entry name" value="Transl_B-barrel_sf"/>
</dbReference>
<dbReference type="InterPro" id="IPR031157">
    <property type="entry name" value="G_TR_CS"/>
</dbReference>
<dbReference type="PRINTS" id="PR00315">
    <property type="entry name" value="ELONGATNFCT"/>
</dbReference>
<comment type="similarity">
    <text evidence="3">Belongs to the TRAFAC class translation factor GTPase superfamily. Classic translation factor GTPase family. EF-Tu/EF-1A subfamily.</text>
</comment>
<feature type="compositionally biased region" description="Pro residues" evidence="7">
    <location>
        <begin position="31"/>
        <end position="43"/>
    </location>
</feature>
<dbReference type="EMBL" id="HBIU01013209">
    <property type="protein sequence ID" value="CAE0627357.1"/>
    <property type="molecule type" value="Transcribed_RNA"/>
</dbReference>
<keyword evidence="5" id="KW-0547">Nucleotide-binding</keyword>
<dbReference type="SUPFAM" id="SSF50447">
    <property type="entry name" value="Translation proteins"/>
    <property type="match status" value="1"/>
</dbReference>
<sequence length="687" mass="73981">MSDEKKSTGALNPNASSFSFNPNASGFKPSFAPPPPNMPPPPRATFAPQPVSIGATPPPPAQSAPQPVSIGATPPPPAKSAPQPVSIGAAPPAPAPSAPKPVDLSQPMAAVNISDNANEPEEEIDENDPLWKVTLQLAGGDRAAALKLLEDPDALMSRPEVVAVLGSGDLEVTEGGDSWEEAAAPAAAATPEAAAEEAKSPPPAPAGDGDEEKLDPAEEARLAAEEAAAEMANAIEADPRQHLNIVFIGHVDAGKSTLSGQILYCTDFVDRRTIEKYEREAKERNRESWFLAFIMDTNEEERQKGKTVEVGRAHFESENKRYTILDAPGHKSYVPNMISGAAQADVGILVISARKGEFETGFEKGGQTREHALLAKTLGVIKLIVVINKMDDPTVEWDQGRFEECVTKLRPFLRTCGYAVKRDVLFIPISGLTGANIKDEVGADVCPWWRPMVEAGDALTSQATLLGALDSLDVDSHRDPAAPFVMSVLDRYHERGTIVLGKVDQGTVSAGQRVLVMPTRQRAEVQGVWINDDPVMGAKPGENVKLKMNVGMDEVHKGFVLTDAQRPVVHAVTSFVVQLALVETLPERPLWTAGYPCMLHSHTVEVECVCTELICVVDKKTGKKRRLPHATKGSMLECRLEVEQSICVETFKRLPSLGRFTLRDSGKEQGITIGIGKILKIDLPKKK</sequence>
<dbReference type="GO" id="GO:0009507">
    <property type="term" value="C:chloroplast"/>
    <property type="evidence" value="ECO:0007669"/>
    <property type="project" value="UniProtKB-SubCell"/>
</dbReference>
<organism evidence="9">
    <name type="scientific">Heterosigma akashiwo</name>
    <name type="common">Chromophytic alga</name>
    <name type="synonym">Heterosigma carterae</name>
    <dbReference type="NCBI Taxonomy" id="2829"/>
    <lineage>
        <taxon>Eukaryota</taxon>
        <taxon>Sar</taxon>
        <taxon>Stramenopiles</taxon>
        <taxon>Ochrophyta</taxon>
        <taxon>Raphidophyceae</taxon>
        <taxon>Chattonellales</taxon>
        <taxon>Chattonellaceae</taxon>
        <taxon>Heterosigma</taxon>
    </lineage>
</organism>
<feature type="compositionally biased region" description="Low complexity" evidence="7">
    <location>
        <begin position="182"/>
        <end position="193"/>
    </location>
</feature>
<gene>
    <name evidence="9" type="ORF">HAKA00212_LOCUS6035</name>
</gene>
<evidence type="ECO:0000259" key="8">
    <source>
        <dbReference type="PROSITE" id="PS51722"/>
    </source>
</evidence>
<dbReference type="FunFam" id="3.40.50.300:FF:001202">
    <property type="entry name" value="Translation elongation factor EF-1 subunit alpha"/>
    <property type="match status" value="1"/>
</dbReference>
<dbReference type="PROSITE" id="PS51722">
    <property type="entry name" value="G_TR_2"/>
    <property type="match status" value="1"/>
</dbReference>
<dbReference type="Gene3D" id="3.40.50.300">
    <property type="entry name" value="P-loop containing nucleotide triphosphate hydrolases"/>
    <property type="match status" value="1"/>
</dbReference>
<dbReference type="SUPFAM" id="SSF52540">
    <property type="entry name" value="P-loop containing nucleoside triphosphate hydrolases"/>
    <property type="match status" value="1"/>
</dbReference>
<dbReference type="InterPro" id="IPR000795">
    <property type="entry name" value="T_Tr_GTP-bd_dom"/>
</dbReference>
<dbReference type="InterPro" id="IPR027417">
    <property type="entry name" value="P-loop_NTPase"/>
</dbReference>
<evidence type="ECO:0000256" key="4">
    <source>
        <dbReference type="ARBA" id="ARBA00022490"/>
    </source>
</evidence>
<dbReference type="CDD" id="cd03704">
    <property type="entry name" value="eRF3_C_III"/>
    <property type="match status" value="1"/>
</dbReference>
<dbReference type="InterPro" id="IPR050100">
    <property type="entry name" value="TRAFAC_GTPase_members"/>
</dbReference>
<proteinExistence type="inferred from homology"/>
<dbReference type="InterPro" id="IPR009001">
    <property type="entry name" value="Transl_elong_EF1A/Init_IF2_C"/>
</dbReference>
<evidence type="ECO:0000256" key="7">
    <source>
        <dbReference type="SAM" id="MobiDB-lite"/>
    </source>
</evidence>
<dbReference type="Pfam" id="PF00009">
    <property type="entry name" value="GTP_EFTU"/>
    <property type="match status" value="1"/>
</dbReference>
<dbReference type="InterPro" id="IPR054696">
    <property type="entry name" value="GTP-eEF1A_C"/>
</dbReference>
<evidence type="ECO:0000256" key="2">
    <source>
        <dbReference type="ARBA" id="ARBA00004496"/>
    </source>
</evidence>
<dbReference type="Pfam" id="PF03144">
    <property type="entry name" value="GTP_EFTU_D2"/>
    <property type="match status" value="1"/>
</dbReference>
<feature type="domain" description="Tr-type G" evidence="8">
    <location>
        <begin position="240"/>
        <end position="477"/>
    </location>
</feature>
<protein>
    <recommendedName>
        <fullName evidence="8">Tr-type G domain-containing protein</fullName>
    </recommendedName>
</protein>
<feature type="region of interest" description="Disordered" evidence="7">
    <location>
        <begin position="1"/>
        <end position="129"/>
    </location>
</feature>
<keyword evidence="6" id="KW-0342">GTP-binding</keyword>
<keyword evidence="4" id="KW-0963">Cytoplasm</keyword>
<evidence type="ECO:0000313" key="9">
    <source>
        <dbReference type="EMBL" id="CAE0627357.1"/>
    </source>
</evidence>
<evidence type="ECO:0000256" key="1">
    <source>
        <dbReference type="ARBA" id="ARBA00004229"/>
    </source>
</evidence>
<evidence type="ECO:0000256" key="6">
    <source>
        <dbReference type="ARBA" id="ARBA00023134"/>
    </source>
</evidence>
<name>A0A6V1P3V7_HETAK</name>
<dbReference type="PROSITE" id="PS00301">
    <property type="entry name" value="G_TR_1"/>
    <property type="match status" value="1"/>
</dbReference>
<dbReference type="InterPro" id="IPR004161">
    <property type="entry name" value="EFTu-like_2"/>
</dbReference>
<dbReference type="CDD" id="cd04089">
    <property type="entry name" value="eRF3_II"/>
    <property type="match status" value="1"/>
</dbReference>
<dbReference type="CDD" id="cd01883">
    <property type="entry name" value="EF1_alpha"/>
    <property type="match status" value="1"/>
</dbReference>